<dbReference type="Xenbase" id="XB-GENE-29081195">
    <property type="gene designation" value="LOC100492487"/>
</dbReference>
<name>A0A8J0QJE3_XENTR</name>
<sequence>MPLYPSNSPEHPFRKAHRKKLDLNVHETWSVGAPKNRDFIAGHERLRIGSMSFSAAHHLTKKNMTYAPAEVAIEPRPWEPQTVLIVAIFGMVCLLHLMAFLYSLRFQHHGNNDPKAFAGSLSEPKENKDVAFLKF</sequence>
<dbReference type="OrthoDB" id="10566132at2759"/>
<dbReference type="Proteomes" id="UP000008143">
    <property type="component" value="Chromosome 3"/>
</dbReference>
<feature type="transmembrane region" description="Helical" evidence="1">
    <location>
        <begin position="83"/>
        <end position="104"/>
    </location>
</feature>
<evidence type="ECO:0000313" key="4">
    <source>
        <dbReference type="Xenbase" id="XB-GENE-29081195"/>
    </source>
</evidence>
<accession>A0A8J0QJE3</accession>
<evidence type="ECO:0000256" key="1">
    <source>
        <dbReference type="SAM" id="Phobius"/>
    </source>
</evidence>
<dbReference type="RefSeq" id="XP_002932771.1">
    <property type="nucleotide sequence ID" value="XM_002932725.4"/>
</dbReference>
<evidence type="ECO:0000313" key="2">
    <source>
        <dbReference type="Proteomes" id="UP000008143"/>
    </source>
</evidence>
<evidence type="ECO:0000313" key="3">
    <source>
        <dbReference type="RefSeq" id="XP_002932771.1"/>
    </source>
</evidence>
<keyword evidence="1" id="KW-0812">Transmembrane</keyword>
<keyword evidence="2" id="KW-1185">Reference proteome</keyword>
<keyword evidence="1" id="KW-0472">Membrane</keyword>
<organism evidence="2 3">
    <name type="scientific">Xenopus tropicalis</name>
    <name type="common">Western clawed frog</name>
    <name type="synonym">Silurana tropicalis</name>
    <dbReference type="NCBI Taxonomy" id="8364"/>
    <lineage>
        <taxon>Eukaryota</taxon>
        <taxon>Metazoa</taxon>
        <taxon>Chordata</taxon>
        <taxon>Craniata</taxon>
        <taxon>Vertebrata</taxon>
        <taxon>Euteleostomi</taxon>
        <taxon>Amphibia</taxon>
        <taxon>Batrachia</taxon>
        <taxon>Anura</taxon>
        <taxon>Pipoidea</taxon>
        <taxon>Pipidae</taxon>
        <taxon>Xenopodinae</taxon>
        <taxon>Xenopus</taxon>
        <taxon>Silurana</taxon>
    </lineage>
</organism>
<dbReference type="AlphaFoldDB" id="A0A8J0QJE3"/>
<gene>
    <name evidence="3 4" type="primary">LOC100492487</name>
</gene>
<dbReference type="OMA" id="CLLHLMA"/>
<dbReference type="KEGG" id="xtr:100492487"/>
<protein>
    <submittedName>
        <fullName evidence="3">Uncharacterized protein LOC100492487</fullName>
    </submittedName>
</protein>
<dbReference type="GeneID" id="100492487"/>
<dbReference type="AGR" id="Xenbase:XB-GENE-29081195"/>
<proteinExistence type="predicted"/>
<reference evidence="3" key="1">
    <citation type="submission" date="2025-08" db="UniProtKB">
        <authorList>
            <consortium name="RefSeq"/>
        </authorList>
    </citation>
    <scope>IDENTIFICATION</scope>
    <source>
        <strain evidence="3">Nigerian</strain>
        <tissue evidence="3">Liver and blood</tissue>
    </source>
</reference>
<keyword evidence="1" id="KW-1133">Transmembrane helix</keyword>